<evidence type="ECO:0000256" key="1">
    <source>
        <dbReference type="SAM" id="Phobius"/>
    </source>
</evidence>
<accession>A0A931NE27</accession>
<protein>
    <submittedName>
        <fullName evidence="2">Uncharacterized protein</fullName>
    </submittedName>
</protein>
<comment type="caution">
    <text evidence="2">The sequence shown here is derived from an EMBL/GenBank/DDBJ whole genome shotgun (WGS) entry which is preliminary data.</text>
</comment>
<keyword evidence="1" id="KW-0812">Transmembrane</keyword>
<keyword evidence="1" id="KW-1133">Transmembrane helix</keyword>
<dbReference type="EMBL" id="JAEDAL010000001">
    <property type="protein sequence ID" value="MBH9552066.1"/>
    <property type="molecule type" value="Genomic_DNA"/>
</dbReference>
<keyword evidence="1" id="KW-0472">Membrane</keyword>
<feature type="transmembrane region" description="Helical" evidence="1">
    <location>
        <begin position="47"/>
        <end position="64"/>
    </location>
</feature>
<dbReference type="AlphaFoldDB" id="A0A931NE27"/>
<feature type="transmembrane region" description="Helical" evidence="1">
    <location>
        <begin position="6"/>
        <end position="26"/>
    </location>
</feature>
<name>A0A931NE27_9BURK</name>
<reference evidence="2" key="1">
    <citation type="submission" date="2020-12" db="EMBL/GenBank/DDBJ databases">
        <title>The genome sequence of Inhella sp. 4Y17.</title>
        <authorList>
            <person name="Liu Y."/>
        </authorList>
    </citation>
    <scope>NUCLEOTIDE SEQUENCE</scope>
    <source>
        <strain evidence="2">4Y10</strain>
    </source>
</reference>
<evidence type="ECO:0000313" key="3">
    <source>
        <dbReference type="Proteomes" id="UP000620139"/>
    </source>
</evidence>
<proteinExistence type="predicted"/>
<dbReference type="RefSeq" id="WP_198099646.1">
    <property type="nucleotide sequence ID" value="NZ_JAEDAL010000001.1"/>
</dbReference>
<organism evidence="2 3">
    <name type="scientific">Inhella gelatinilytica</name>
    <dbReference type="NCBI Taxonomy" id="2795030"/>
    <lineage>
        <taxon>Bacteria</taxon>
        <taxon>Pseudomonadati</taxon>
        <taxon>Pseudomonadota</taxon>
        <taxon>Betaproteobacteria</taxon>
        <taxon>Burkholderiales</taxon>
        <taxon>Sphaerotilaceae</taxon>
        <taxon>Inhella</taxon>
    </lineage>
</organism>
<evidence type="ECO:0000313" key="2">
    <source>
        <dbReference type="EMBL" id="MBH9552066.1"/>
    </source>
</evidence>
<keyword evidence="3" id="KW-1185">Reference proteome</keyword>
<sequence>MTSLVHIGAVVYGLLLVAAVFVRTPLTEALRIDSLFIPDAGEKSRPLNLILGLLIAGYGAWSLLQ</sequence>
<dbReference type="Proteomes" id="UP000620139">
    <property type="component" value="Unassembled WGS sequence"/>
</dbReference>
<gene>
    <name evidence="2" type="ORF">I7X43_04300</name>
</gene>